<feature type="compositionally biased region" description="Acidic residues" evidence="5">
    <location>
        <begin position="11"/>
        <end position="32"/>
    </location>
</feature>
<evidence type="ECO:0000256" key="5">
    <source>
        <dbReference type="SAM" id="MobiDB-lite"/>
    </source>
</evidence>
<evidence type="ECO:0000256" key="2">
    <source>
        <dbReference type="ARBA" id="ARBA00022980"/>
    </source>
</evidence>
<dbReference type="Proteomes" id="UP000631114">
    <property type="component" value="Unassembled WGS sequence"/>
</dbReference>
<keyword evidence="2" id="KW-0689">Ribosomal protein</keyword>
<dbReference type="GO" id="GO:0019843">
    <property type="term" value="F:rRNA binding"/>
    <property type="evidence" value="ECO:0007669"/>
    <property type="project" value="InterPro"/>
</dbReference>
<keyword evidence="7" id="KW-1185">Reference proteome</keyword>
<dbReference type="InterPro" id="IPR005813">
    <property type="entry name" value="Ribosomal_bL20"/>
</dbReference>
<feature type="compositionally biased region" description="Basic and acidic residues" evidence="5">
    <location>
        <begin position="33"/>
        <end position="43"/>
    </location>
</feature>
<reference evidence="6 7" key="1">
    <citation type="submission" date="2020-10" db="EMBL/GenBank/DDBJ databases">
        <title>The Coptis chinensis genome and diversification of protoberbering-type alkaloids.</title>
        <authorList>
            <person name="Wang B."/>
            <person name="Shu S."/>
            <person name="Song C."/>
            <person name="Liu Y."/>
        </authorList>
    </citation>
    <scope>NUCLEOTIDE SEQUENCE [LARGE SCALE GENOMIC DNA]</scope>
    <source>
        <strain evidence="6">HL-2020</strain>
        <tissue evidence="6">Leaf</tissue>
    </source>
</reference>
<evidence type="ECO:0000256" key="4">
    <source>
        <dbReference type="ARBA" id="ARBA00035295"/>
    </source>
</evidence>
<dbReference type="PANTHER" id="PTHR10986">
    <property type="entry name" value="39S RIBOSOMAL PROTEIN L20"/>
    <property type="match status" value="1"/>
</dbReference>
<dbReference type="SUPFAM" id="SSF74731">
    <property type="entry name" value="Ribosomal protein L20"/>
    <property type="match status" value="1"/>
</dbReference>
<proteinExistence type="inferred from homology"/>
<dbReference type="GO" id="GO:0006412">
    <property type="term" value="P:translation"/>
    <property type="evidence" value="ECO:0007669"/>
    <property type="project" value="InterPro"/>
</dbReference>
<dbReference type="EMBL" id="JADFTS010000008">
    <property type="protein sequence ID" value="KAF9591874.1"/>
    <property type="molecule type" value="Genomic_DNA"/>
</dbReference>
<organism evidence="6 7">
    <name type="scientific">Coptis chinensis</name>
    <dbReference type="NCBI Taxonomy" id="261450"/>
    <lineage>
        <taxon>Eukaryota</taxon>
        <taxon>Viridiplantae</taxon>
        <taxon>Streptophyta</taxon>
        <taxon>Embryophyta</taxon>
        <taxon>Tracheophyta</taxon>
        <taxon>Spermatophyta</taxon>
        <taxon>Magnoliopsida</taxon>
        <taxon>Ranunculales</taxon>
        <taxon>Ranunculaceae</taxon>
        <taxon>Coptidoideae</taxon>
        <taxon>Coptis</taxon>
    </lineage>
</organism>
<dbReference type="AlphaFoldDB" id="A0A835H478"/>
<evidence type="ECO:0000313" key="7">
    <source>
        <dbReference type="Proteomes" id="UP000631114"/>
    </source>
</evidence>
<keyword evidence="3" id="KW-0687">Ribonucleoprotein</keyword>
<evidence type="ECO:0000256" key="3">
    <source>
        <dbReference type="ARBA" id="ARBA00023274"/>
    </source>
</evidence>
<protein>
    <recommendedName>
        <fullName evidence="4">Large ribosomal subunit protein bL20c</fullName>
    </recommendedName>
</protein>
<feature type="region of interest" description="Disordered" evidence="5">
    <location>
        <begin position="1"/>
        <end position="43"/>
    </location>
</feature>
<dbReference type="GO" id="GO:0003735">
    <property type="term" value="F:structural constituent of ribosome"/>
    <property type="evidence" value="ECO:0007669"/>
    <property type="project" value="InterPro"/>
</dbReference>
<name>A0A835H478_9MAGN</name>
<dbReference type="Gene3D" id="1.10.1900.20">
    <property type="entry name" value="Ribosomal protein L20"/>
    <property type="match status" value="1"/>
</dbReference>
<dbReference type="OrthoDB" id="10251781at2759"/>
<comment type="similarity">
    <text evidence="1">Belongs to the bacterial ribosomal protein bL20 family.</text>
</comment>
<evidence type="ECO:0000313" key="6">
    <source>
        <dbReference type="EMBL" id="KAF9591874.1"/>
    </source>
</evidence>
<dbReference type="GO" id="GO:0005840">
    <property type="term" value="C:ribosome"/>
    <property type="evidence" value="ECO:0007669"/>
    <property type="project" value="UniProtKB-KW"/>
</dbReference>
<dbReference type="InterPro" id="IPR035566">
    <property type="entry name" value="Ribosomal_protein_bL20_C"/>
</dbReference>
<feature type="compositionally biased region" description="Polar residues" evidence="5">
    <location>
        <begin position="1"/>
        <end position="10"/>
    </location>
</feature>
<gene>
    <name evidence="6" type="ORF">IFM89_008920</name>
</gene>
<comment type="caution">
    <text evidence="6">The sequence shown here is derived from an EMBL/GenBank/DDBJ whole genome shotgun (WGS) entry which is preliminary data.</text>
</comment>
<dbReference type="GO" id="GO:1990904">
    <property type="term" value="C:ribonucleoprotein complex"/>
    <property type="evidence" value="ECO:0007669"/>
    <property type="project" value="UniProtKB-KW"/>
</dbReference>
<evidence type="ECO:0000256" key="1">
    <source>
        <dbReference type="ARBA" id="ARBA00007698"/>
    </source>
</evidence>
<dbReference type="Pfam" id="PF00453">
    <property type="entry name" value="Ribosomal_L20"/>
    <property type="match status" value="1"/>
</dbReference>
<sequence length="301" mass="34164">MNTSSEPSTTNEEDLESDLDEEVDTEDSEDMTDDLRFEAGLEHPDQEVINYEIQDMAGLEDDCERFDDQPIPLAMDDSTVIRQIQDKESAASEQGGKALVMEGSSNTQDYSKKGSEDNINTTAFDQTVVPYLNCWDAKEARKCLCCNVDLWLFFPFSHLCQVNYGNFMHGLMKENIQLNRKVLSELSMHEPYSFKSLVDISRNAFPGNKKVVVILRSLDISGTDLVPHEYSRAQLQCIPHGLVYQQCNNSRVTQWIIFKYCPSEPNYAKEANLRRCGFCVPSALVPKAEKAKTLPYSRRLA</sequence>
<accession>A0A835H478</accession>